<dbReference type="InterPro" id="IPR051310">
    <property type="entry name" value="MCP_chemotaxis"/>
</dbReference>
<evidence type="ECO:0000256" key="1">
    <source>
        <dbReference type="ARBA" id="ARBA00022481"/>
    </source>
</evidence>
<evidence type="ECO:0000259" key="7">
    <source>
        <dbReference type="PROSITE" id="PS50111"/>
    </source>
</evidence>
<dbReference type="Gene3D" id="1.10.287.950">
    <property type="entry name" value="Methyl-accepting chemotaxis protein"/>
    <property type="match status" value="1"/>
</dbReference>
<organism evidence="11 12">
    <name type="scientific">Marinobacterium alkalitolerans</name>
    <dbReference type="NCBI Taxonomy" id="1542925"/>
    <lineage>
        <taxon>Bacteria</taxon>
        <taxon>Pseudomonadati</taxon>
        <taxon>Pseudomonadota</taxon>
        <taxon>Gammaproteobacteria</taxon>
        <taxon>Oceanospirillales</taxon>
        <taxon>Oceanospirillaceae</taxon>
        <taxon>Marinobacterium</taxon>
    </lineage>
</organism>
<dbReference type="CDD" id="cd00130">
    <property type="entry name" value="PAS"/>
    <property type="match status" value="1"/>
</dbReference>
<dbReference type="PROSITE" id="PS50192">
    <property type="entry name" value="T_SNARE"/>
    <property type="match status" value="1"/>
</dbReference>
<dbReference type="Pfam" id="PF08447">
    <property type="entry name" value="PAS_3"/>
    <property type="match status" value="1"/>
</dbReference>
<dbReference type="PRINTS" id="PR00260">
    <property type="entry name" value="CHEMTRNSDUCR"/>
</dbReference>
<keyword evidence="1" id="KW-0488">Methylation</keyword>
<dbReference type="InterPro" id="IPR013655">
    <property type="entry name" value="PAS_fold_3"/>
</dbReference>
<dbReference type="PROSITE" id="PS50111">
    <property type="entry name" value="CHEMOTAXIS_TRANSDUC_2"/>
    <property type="match status" value="1"/>
</dbReference>
<dbReference type="InterPro" id="IPR001610">
    <property type="entry name" value="PAC"/>
</dbReference>
<dbReference type="PANTHER" id="PTHR43531">
    <property type="entry name" value="PROTEIN ICFG"/>
    <property type="match status" value="1"/>
</dbReference>
<evidence type="ECO:0000256" key="2">
    <source>
        <dbReference type="ARBA" id="ARBA00023224"/>
    </source>
</evidence>
<dbReference type="Pfam" id="PF00015">
    <property type="entry name" value="MCPsignal"/>
    <property type="match status" value="1"/>
</dbReference>
<evidence type="ECO:0000256" key="6">
    <source>
        <dbReference type="SAM" id="Phobius"/>
    </source>
</evidence>
<dbReference type="SMART" id="SM00086">
    <property type="entry name" value="PAC"/>
    <property type="match status" value="2"/>
</dbReference>
<feature type="domain" description="HAMP" evidence="10">
    <location>
        <begin position="426"/>
        <end position="478"/>
    </location>
</feature>
<evidence type="ECO:0000313" key="11">
    <source>
        <dbReference type="EMBL" id="MBP0049428.1"/>
    </source>
</evidence>
<evidence type="ECO:0000313" key="12">
    <source>
        <dbReference type="Proteomes" id="UP000810171"/>
    </source>
</evidence>
<gene>
    <name evidence="11" type="ORF">H9C73_11830</name>
</gene>
<keyword evidence="6" id="KW-1133">Transmembrane helix</keyword>
<dbReference type="PROSITE" id="PS50112">
    <property type="entry name" value="PAS"/>
    <property type="match status" value="2"/>
</dbReference>
<sequence length="778" mass="85259">MKKNLPVTDNEVKLRDGQELVTITDLKGIITYTNPAFVEVSGFSRQELLGANHNIVRHPDMPPAAFKDLWDHLDAGRPWSRLVKNRCKNGDYYWVRANVTPIYRDGEVVEYMSVRVRPEQDEIDAAEALYRKLNKNERSLPPVSSIPERNLEAAMTRTTTLAIVAATLVALALWFAPVNPALVALGPALGMLMLMLGNSRTLKELALKPMQESIDRMRRVAEGDYYQDIPFDLPGEGGELLRMTKSLAIKLGFDVNDARLRQRRAQRIKVALDNVSSNVMVASNEGEIIYLNDSVLDMMRNAQDDLRQELPEFNAEQLMGANIDVFHKNPEHQRRLLASLEDSFKSRIRVGGRSFDLVANPVVDDNNNRLGTVVEWQDITEQLRAEHEIEQLIHNATEGQLDKRLDTEGYAGFTRTVANGVNALLDTVVEPLRDIKRVLSALSEGDLTQQMQGDYKGEFAELNNSLTRSLGRLENMVTEIRRAGSSIAVGASEIATGNTTLSERTESQAASLEETAASMEQMTSTVKQNADNAQQASRLAEEARTLAEQGGDISTRVVASMGAISTSSNKISEIIGVIDEIAFQTNLLALNAAVEAARAGEQGRGFAVVASEVRNLAQRSAGAAKEIKELISDSVSKVDEGARYVDESGEALKRIMDSINQVSDIIGQIAKAGIEQAQGIDQVNTAVSSMDAGTQQNAALVEEVAAASASMEEQASQLQRLVNAFRVNSTAQAQTEASDHAPVSRIRDLAAQTQAPEAQQRKLGVMTAGSSQDDWEEF</sequence>
<feature type="region of interest" description="Disordered" evidence="5">
    <location>
        <begin position="752"/>
        <end position="778"/>
    </location>
</feature>
<dbReference type="PROSITE" id="PS50885">
    <property type="entry name" value="HAMP"/>
    <property type="match status" value="1"/>
</dbReference>
<dbReference type="InterPro" id="IPR004089">
    <property type="entry name" value="MCPsignal_dom"/>
</dbReference>
<dbReference type="SMART" id="SM00091">
    <property type="entry name" value="PAS"/>
    <property type="match status" value="2"/>
</dbReference>
<feature type="domain" description="T-SNARE coiled-coil homology" evidence="9">
    <location>
        <begin position="642"/>
        <end position="704"/>
    </location>
</feature>
<dbReference type="SMART" id="SM00304">
    <property type="entry name" value="HAMP"/>
    <property type="match status" value="1"/>
</dbReference>
<dbReference type="Proteomes" id="UP000810171">
    <property type="component" value="Unassembled WGS sequence"/>
</dbReference>
<evidence type="ECO:0000256" key="4">
    <source>
        <dbReference type="PROSITE-ProRule" id="PRU00284"/>
    </source>
</evidence>
<feature type="transmembrane region" description="Helical" evidence="6">
    <location>
        <begin position="158"/>
        <end position="175"/>
    </location>
</feature>
<feature type="domain" description="PAS" evidence="8">
    <location>
        <begin position="21"/>
        <end position="60"/>
    </location>
</feature>
<dbReference type="InterPro" id="IPR035965">
    <property type="entry name" value="PAS-like_dom_sf"/>
</dbReference>
<comment type="similarity">
    <text evidence="3">Belongs to the methyl-accepting chemotaxis (MCP) protein family.</text>
</comment>
<protein>
    <submittedName>
        <fullName evidence="11">PAS domain S-box protein</fullName>
    </submittedName>
</protein>
<accession>A0ABS3ZCJ6</accession>
<feature type="domain" description="Methyl-accepting transducer" evidence="7">
    <location>
        <begin position="483"/>
        <end position="712"/>
    </location>
</feature>
<dbReference type="NCBIfam" id="TIGR00229">
    <property type="entry name" value="sensory_box"/>
    <property type="match status" value="1"/>
</dbReference>
<keyword evidence="2 4" id="KW-0807">Transducer</keyword>
<dbReference type="InterPro" id="IPR000727">
    <property type="entry name" value="T_SNARE_dom"/>
</dbReference>
<dbReference type="InterPro" id="IPR004090">
    <property type="entry name" value="Chemotax_Me-accpt_rcpt"/>
</dbReference>
<dbReference type="RefSeq" id="WP_209288038.1">
    <property type="nucleotide sequence ID" value="NZ_JACVEW010000018.1"/>
</dbReference>
<keyword evidence="6" id="KW-0472">Membrane</keyword>
<dbReference type="PANTHER" id="PTHR43531:SF14">
    <property type="entry name" value="METHYL-ACCEPTING CHEMOTAXIS PROTEIN I-RELATED"/>
    <property type="match status" value="1"/>
</dbReference>
<dbReference type="EMBL" id="JACVEW010000018">
    <property type="protein sequence ID" value="MBP0049428.1"/>
    <property type="molecule type" value="Genomic_DNA"/>
</dbReference>
<evidence type="ECO:0000259" key="9">
    <source>
        <dbReference type="PROSITE" id="PS50192"/>
    </source>
</evidence>
<dbReference type="SUPFAM" id="SSF55785">
    <property type="entry name" value="PYP-like sensor domain (PAS domain)"/>
    <property type="match status" value="2"/>
</dbReference>
<dbReference type="SUPFAM" id="SSF58104">
    <property type="entry name" value="Methyl-accepting chemotaxis protein (MCP) signaling domain"/>
    <property type="match status" value="1"/>
</dbReference>
<keyword evidence="6" id="KW-0812">Transmembrane</keyword>
<evidence type="ECO:0000256" key="5">
    <source>
        <dbReference type="SAM" id="MobiDB-lite"/>
    </source>
</evidence>
<name>A0ABS3ZCJ6_9GAMM</name>
<keyword evidence="12" id="KW-1185">Reference proteome</keyword>
<evidence type="ECO:0000256" key="3">
    <source>
        <dbReference type="ARBA" id="ARBA00029447"/>
    </source>
</evidence>
<evidence type="ECO:0000259" key="8">
    <source>
        <dbReference type="PROSITE" id="PS50112"/>
    </source>
</evidence>
<dbReference type="Gene3D" id="3.30.450.20">
    <property type="entry name" value="PAS domain"/>
    <property type="match status" value="2"/>
</dbReference>
<dbReference type="CDD" id="cd11386">
    <property type="entry name" value="MCP_signal"/>
    <property type="match status" value="1"/>
</dbReference>
<dbReference type="SMART" id="SM00283">
    <property type="entry name" value="MA"/>
    <property type="match status" value="1"/>
</dbReference>
<dbReference type="Pfam" id="PF13188">
    <property type="entry name" value="PAS_8"/>
    <property type="match status" value="1"/>
</dbReference>
<comment type="caution">
    <text evidence="11">The sequence shown here is derived from an EMBL/GenBank/DDBJ whole genome shotgun (WGS) entry which is preliminary data.</text>
</comment>
<dbReference type="InterPro" id="IPR003660">
    <property type="entry name" value="HAMP_dom"/>
</dbReference>
<feature type="domain" description="PAS" evidence="8">
    <location>
        <begin position="264"/>
        <end position="306"/>
    </location>
</feature>
<dbReference type="InterPro" id="IPR000014">
    <property type="entry name" value="PAS"/>
</dbReference>
<reference evidence="11 12" key="1">
    <citation type="submission" date="2020-09" db="EMBL/GenBank/DDBJ databases">
        <authorList>
            <person name="Tanuku N.R.S."/>
        </authorList>
    </citation>
    <scope>NUCLEOTIDE SEQUENCE [LARGE SCALE GENOMIC DNA]</scope>
    <source>
        <strain evidence="11 12">AK62</strain>
    </source>
</reference>
<evidence type="ECO:0000259" key="10">
    <source>
        <dbReference type="PROSITE" id="PS50885"/>
    </source>
</evidence>
<proteinExistence type="inferred from homology"/>
<dbReference type="Pfam" id="PF18947">
    <property type="entry name" value="HAMP_2"/>
    <property type="match status" value="1"/>
</dbReference>